<dbReference type="AlphaFoldDB" id="B1X080"/>
<reference evidence="2 3" key="1">
    <citation type="journal article" date="2008" name="Proc. Natl. Acad. Sci. U.S.A.">
        <title>The genome of Cyanothece 51142, a unicellular diazotrophic cyanobacterium important in the marine nitrogen cycle.</title>
        <authorList>
            <person name="Welsh E.A."/>
            <person name="Liberton M."/>
            <person name="Stoeckel J."/>
            <person name="Loh T."/>
            <person name="Elvitigala T."/>
            <person name="Wang C."/>
            <person name="Wollam A."/>
            <person name="Fulton R.S."/>
            <person name="Clifton S.W."/>
            <person name="Jacobs J.M."/>
            <person name="Aurora R."/>
            <person name="Ghosh B.K."/>
            <person name="Sherman L.A."/>
            <person name="Smith R.D."/>
            <person name="Wilson R.K."/>
            <person name="Pakrasi H.B."/>
        </authorList>
    </citation>
    <scope>NUCLEOTIDE SEQUENCE [LARGE SCALE GENOMIC DNA]</scope>
    <source>
        <strain evidence="3">ATCC 51142 / BH68</strain>
    </source>
</reference>
<accession>B1X080</accession>
<evidence type="ECO:0000313" key="2">
    <source>
        <dbReference type="EMBL" id="ACB49581.1"/>
    </source>
</evidence>
<dbReference type="STRING" id="43989.cce_0230"/>
<feature type="compositionally biased region" description="Low complexity" evidence="1">
    <location>
        <begin position="196"/>
        <end position="205"/>
    </location>
</feature>
<dbReference type="HOGENOM" id="CLU_099780_0_0_3"/>
<feature type="region of interest" description="Disordered" evidence="1">
    <location>
        <begin position="177"/>
        <end position="217"/>
    </location>
</feature>
<sequence length="217" mass="24912">MTYSIDSRIKMLRKTIELSKHQQKWLGVFLLSLTLSWGVTQLDINSLTDWGLKAINAQILRPEQAAEIIYNKLPYLPRENEYRSAETGEIDPEHTLMSRFIRYHKDFQRRSPQYRLDWKVTLADYLGVNRSIRESNYPGSTLASNPLPQDIEVIRQLSRRQRQQLVDLLVAIYNPQSQPTTNQSVPNENETEETSSEGSTPSNPSLSQPGDAQLLAP</sequence>
<dbReference type="EMBL" id="CP000806">
    <property type="protein sequence ID" value="ACB49581.1"/>
    <property type="molecule type" value="Genomic_DNA"/>
</dbReference>
<name>B1X080_CROS5</name>
<evidence type="ECO:0000256" key="1">
    <source>
        <dbReference type="SAM" id="MobiDB-lite"/>
    </source>
</evidence>
<proteinExistence type="predicted"/>
<evidence type="ECO:0000313" key="3">
    <source>
        <dbReference type="Proteomes" id="UP000001203"/>
    </source>
</evidence>
<dbReference type="KEGG" id="cyt:cce_0230"/>
<dbReference type="eggNOG" id="ENOG5031KNS">
    <property type="taxonomic scope" value="Bacteria"/>
</dbReference>
<protein>
    <submittedName>
        <fullName evidence="2">Uncharacterized protein</fullName>
    </submittedName>
</protein>
<organism evidence="2 3">
    <name type="scientific">Crocosphaera subtropica (strain ATCC 51142 / BH68)</name>
    <name type="common">Cyanothece sp. (strain ATCC 51142)</name>
    <dbReference type="NCBI Taxonomy" id="43989"/>
    <lineage>
        <taxon>Bacteria</taxon>
        <taxon>Bacillati</taxon>
        <taxon>Cyanobacteriota</taxon>
        <taxon>Cyanophyceae</taxon>
        <taxon>Oscillatoriophycideae</taxon>
        <taxon>Chroococcales</taxon>
        <taxon>Aphanothecaceae</taxon>
        <taxon>Crocosphaera</taxon>
        <taxon>Crocosphaera subtropica</taxon>
    </lineage>
</organism>
<dbReference type="Proteomes" id="UP000001203">
    <property type="component" value="Chromosome circular"/>
</dbReference>
<gene>
    <name evidence="2" type="ordered locus">cce_0230</name>
</gene>
<keyword evidence="3" id="KW-1185">Reference proteome</keyword>